<comment type="caution">
    <text evidence="4">The sequence shown here is derived from an EMBL/GenBank/DDBJ whole genome shotgun (WGS) entry which is preliminary data.</text>
</comment>
<accession>A0ABW4GY22</accession>
<evidence type="ECO:0000313" key="5">
    <source>
        <dbReference type="Proteomes" id="UP001597097"/>
    </source>
</evidence>
<dbReference type="PANTHER" id="PTHR46696:SF4">
    <property type="entry name" value="BIOTIN BIOSYNTHESIS CYTOCHROME P450"/>
    <property type="match status" value="1"/>
</dbReference>
<keyword evidence="2" id="KW-0503">Monooxygenase</keyword>
<dbReference type="SUPFAM" id="SSF48264">
    <property type="entry name" value="Cytochrome P450"/>
    <property type="match status" value="1"/>
</dbReference>
<sequence length="420" mass="46186">MRMSLPGDPQAVDLDGLDLIDARLYSEGDPHAVWHALRVRHPVRWHPVDGELGFWSVSRFEDGDRVLRDHTCFTSQRGTLLNLLGKDDPAGGRQMAATDPPKHTRMREPVQRALAVKSITRHKETIRQEVRSLLAPLATGEPMDFAAAMSALPMAVTGTIMALPREDWPQLIRLTTMSIAPDDPEYTLGGSEETLETAHRELFAYFQDVVTGRRRSPGEDLISLLATMDVGGRTLGLGEILSNCYSLLLGANVTTPCVPTSAMLELAGTDRFADWAAHPELLMNGVEEALRWASPAVHFMRYATTDVELGGETIRAGDAAVVWLASANRDETVFPDPFVFDIRRRPNRHIAFGSGAHYCVGHTVARASLRVLFEELLAGFSDFEQAGEVEHLRSNFVAGIKHMPLTARANASYAALAETV</sequence>
<dbReference type="Pfam" id="PF00067">
    <property type="entry name" value="p450"/>
    <property type="match status" value="1"/>
</dbReference>
<keyword evidence="5" id="KW-1185">Reference proteome</keyword>
<evidence type="ECO:0000256" key="3">
    <source>
        <dbReference type="SAM" id="MobiDB-lite"/>
    </source>
</evidence>
<name>A0ABW4GY22_9ACTN</name>
<dbReference type="InterPro" id="IPR036396">
    <property type="entry name" value="Cyt_P450_sf"/>
</dbReference>
<dbReference type="InterPro" id="IPR002397">
    <property type="entry name" value="Cyt_P450_B"/>
</dbReference>
<comment type="similarity">
    <text evidence="1 2">Belongs to the cytochrome P450 family.</text>
</comment>
<dbReference type="PRINTS" id="PR00359">
    <property type="entry name" value="BP450"/>
</dbReference>
<dbReference type="EMBL" id="JBHUCM010000075">
    <property type="protein sequence ID" value="MFD1547398.1"/>
    <property type="molecule type" value="Genomic_DNA"/>
</dbReference>
<dbReference type="PROSITE" id="PS00086">
    <property type="entry name" value="CYTOCHROME_P450"/>
    <property type="match status" value="1"/>
</dbReference>
<dbReference type="PANTHER" id="PTHR46696">
    <property type="entry name" value="P450, PUTATIVE (EUROFUNG)-RELATED"/>
    <property type="match status" value="1"/>
</dbReference>
<keyword evidence="2" id="KW-0560">Oxidoreductase</keyword>
<dbReference type="Gene3D" id="1.10.630.10">
    <property type="entry name" value="Cytochrome P450"/>
    <property type="match status" value="1"/>
</dbReference>
<organism evidence="4 5">
    <name type="scientific">Nonomuraea guangzhouensis</name>
    <dbReference type="NCBI Taxonomy" id="1291555"/>
    <lineage>
        <taxon>Bacteria</taxon>
        <taxon>Bacillati</taxon>
        <taxon>Actinomycetota</taxon>
        <taxon>Actinomycetes</taxon>
        <taxon>Streptosporangiales</taxon>
        <taxon>Streptosporangiaceae</taxon>
        <taxon>Nonomuraea</taxon>
    </lineage>
</organism>
<reference evidence="5" key="1">
    <citation type="journal article" date="2019" name="Int. J. Syst. Evol. Microbiol.">
        <title>The Global Catalogue of Microorganisms (GCM) 10K type strain sequencing project: providing services to taxonomists for standard genome sequencing and annotation.</title>
        <authorList>
            <consortium name="The Broad Institute Genomics Platform"/>
            <consortium name="The Broad Institute Genome Sequencing Center for Infectious Disease"/>
            <person name="Wu L."/>
            <person name="Ma J."/>
        </authorList>
    </citation>
    <scope>NUCLEOTIDE SEQUENCE [LARGE SCALE GENOMIC DNA]</scope>
    <source>
        <strain evidence="5">CGMCC 1.15399</strain>
    </source>
</reference>
<feature type="region of interest" description="Disordered" evidence="3">
    <location>
        <begin position="86"/>
        <end position="105"/>
    </location>
</feature>
<keyword evidence="2" id="KW-0479">Metal-binding</keyword>
<dbReference type="InterPro" id="IPR001128">
    <property type="entry name" value="Cyt_P450"/>
</dbReference>
<keyword evidence="2" id="KW-0349">Heme</keyword>
<proteinExistence type="inferred from homology"/>
<dbReference type="InterPro" id="IPR017972">
    <property type="entry name" value="Cyt_P450_CS"/>
</dbReference>
<dbReference type="CDD" id="cd11033">
    <property type="entry name" value="CYP142-like"/>
    <property type="match status" value="1"/>
</dbReference>
<gene>
    <name evidence="4" type="ORF">ACFSJ0_60950</name>
</gene>
<evidence type="ECO:0000256" key="1">
    <source>
        <dbReference type="ARBA" id="ARBA00010617"/>
    </source>
</evidence>
<dbReference type="Proteomes" id="UP001597097">
    <property type="component" value="Unassembled WGS sequence"/>
</dbReference>
<dbReference type="RefSeq" id="WP_246650602.1">
    <property type="nucleotide sequence ID" value="NZ_JAHKRM010000003.1"/>
</dbReference>
<evidence type="ECO:0000313" key="4">
    <source>
        <dbReference type="EMBL" id="MFD1547398.1"/>
    </source>
</evidence>
<keyword evidence="2" id="KW-0408">Iron</keyword>
<protein>
    <submittedName>
        <fullName evidence="4">Cytochrome P450</fullName>
    </submittedName>
</protein>
<evidence type="ECO:0000256" key="2">
    <source>
        <dbReference type="RuleBase" id="RU000461"/>
    </source>
</evidence>